<evidence type="ECO:0000256" key="3">
    <source>
        <dbReference type="ARBA" id="ARBA00022694"/>
    </source>
</evidence>
<dbReference type="InterPro" id="IPR043129">
    <property type="entry name" value="ATPase_NBD"/>
</dbReference>
<dbReference type="PRINTS" id="PR00789">
    <property type="entry name" value="OSIALOPTASE"/>
</dbReference>
<evidence type="ECO:0000313" key="10">
    <source>
        <dbReference type="Proteomes" id="UP001385951"/>
    </source>
</evidence>
<keyword evidence="10" id="KW-1185">Reference proteome</keyword>
<dbReference type="PANTHER" id="PTHR11735:SF6">
    <property type="entry name" value="TRNA N6-ADENOSINE THREONYLCARBAMOYLTRANSFERASE, MITOCHONDRIAL"/>
    <property type="match status" value="1"/>
</dbReference>
<comment type="subcellular location">
    <subcellularLocation>
        <location evidence="7">Mitochondrion</location>
    </subcellularLocation>
</comment>
<dbReference type="InterPro" id="IPR017861">
    <property type="entry name" value="KAE1/TsaD"/>
</dbReference>
<dbReference type="PROSITE" id="PS01016">
    <property type="entry name" value="GLYCOPROTEASE"/>
    <property type="match status" value="1"/>
</dbReference>
<dbReference type="EC" id="2.3.1.234" evidence="1"/>
<accession>A0AAW0GTK3</accession>
<dbReference type="NCBIfam" id="TIGR00329">
    <property type="entry name" value="gcp_kae1"/>
    <property type="match status" value="1"/>
</dbReference>
<dbReference type="HAMAP" id="MF_01445">
    <property type="entry name" value="TsaD"/>
    <property type="match status" value="1"/>
</dbReference>
<sequence length="419" mass="45501">MLVLGNRISTLLRSATLPGHIAKGAIHNISRRSFTVLGLESSADDSCAAIVTDSREIKANVVIRQDDEHRQYGGIHPYVAIKSHQSNVPLAVQRALSQAGCTMSDIDGIAFTRGPGMPGCLSVAAGTAKGIAAALGKPLVGVHHMHAHALTPFLTQPVDELPEYPFLTYLLTGGHTLLLLAEDSRTFRVLADTIDSSIGAAYDLASRALSLPPHPKGAGAALEVFCTRPIPDSELGDIVKPFVTPMRNEMAFSFSGVLSQVIIPIQRLGHNPDERTKLAFARAFQDAAARHLTDRLLKALSYCLQGHIHVKHLVVSGGVASNMFIRNRLKECLETASVEQSPPIKLICPPREFCTDNAAMIAWASMDRFQTHDYDDFAISLRPTWKIADLTQPDSVDKPWHGRRSRALNVPTLAVENPE</sequence>
<dbReference type="GO" id="GO:0005739">
    <property type="term" value="C:mitochondrion"/>
    <property type="evidence" value="ECO:0007669"/>
    <property type="project" value="UniProtKB-SubCell"/>
</dbReference>
<name>A0AAW0GTK3_9APHY</name>
<dbReference type="InterPro" id="IPR022450">
    <property type="entry name" value="TsaD"/>
</dbReference>
<dbReference type="FunFam" id="3.30.420.40:FF:000012">
    <property type="entry name" value="tRNA N6-adenosine threonylcarbamoyltransferase"/>
    <property type="match status" value="1"/>
</dbReference>
<keyword evidence="2 7" id="KW-0808">Transferase</keyword>
<proteinExistence type="inferred from homology"/>
<dbReference type="CDD" id="cd24134">
    <property type="entry name" value="ASKHA_NBD_OSGEPL1_QRI7_euk"/>
    <property type="match status" value="1"/>
</dbReference>
<keyword evidence="7" id="KW-0496">Mitochondrion</keyword>
<keyword evidence="4 7" id="KW-0479">Metal-binding</keyword>
<dbReference type="SUPFAM" id="SSF53067">
    <property type="entry name" value="Actin-like ATPase domain"/>
    <property type="match status" value="2"/>
</dbReference>
<evidence type="ECO:0000259" key="8">
    <source>
        <dbReference type="Pfam" id="PF00814"/>
    </source>
</evidence>
<evidence type="ECO:0000256" key="2">
    <source>
        <dbReference type="ARBA" id="ARBA00022679"/>
    </source>
</evidence>
<dbReference type="Gene3D" id="3.30.420.40">
    <property type="match status" value="2"/>
</dbReference>
<comment type="catalytic activity">
    <reaction evidence="6 7">
        <text>L-threonylcarbamoyladenylate + adenosine(37) in tRNA = N(6)-L-threonylcarbamoyladenosine(37) in tRNA + AMP + H(+)</text>
        <dbReference type="Rhea" id="RHEA:37059"/>
        <dbReference type="Rhea" id="RHEA-COMP:10162"/>
        <dbReference type="Rhea" id="RHEA-COMP:10163"/>
        <dbReference type="ChEBI" id="CHEBI:15378"/>
        <dbReference type="ChEBI" id="CHEBI:73682"/>
        <dbReference type="ChEBI" id="CHEBI:74411"/>
        <dbReference type="ChEBI" id="CHEBI:74418"/>
        <dbReference type="ChEBI" id="CHEBI:456215"/>
        <dbReference type="EC" id="2.3.1.234"/>
    </reaction>
</comment>
<dbReference type="AlphaFoldDB" id="A0AAW0GTK3"/>
<dbReference type="GO" id="GO:0046872">
    <property type="term" value="F:metal ion binding"/>
    <property type="evidence" value="ECO:0007669"/>
    <property type="project" value="UniProtKB-KW"/>
</dbReference>
<dbReference type="InterPro" id="IPR000905">
    <property type="entry name" value="Gcp-like_dom"/>
</dbReference>
<comment type="cofactor">
    <cofactor evidence="7">
        <name>a divalent metal cation</name>
        <dbReference type="ChEBI" id="CHEBI:60240"/>
    </cofactor>
    <text evidence="7">Binds 1 divalent metal cation per subunit.</text>
</comment>
<dbReference type="GO" id="GO:0061711">
    <property type="term" value="F:tRNA N(6)-L-threonylcarbamoyladenine synthase activity"/>
    <property type="evidence" value="ECO:0007669"/>
    <property type="project" value="UniProtKB-EC"/>
</dbReference>
<comment type="caution">
    <text evidence="9">The sequence shown here is derived from an EMBL/GenBank/DDBJ whole genome shotgun (WGS) entry which is preliminary data.</text>
</comment>
<reference evidence="9 10" key="1">
    <citation type="submission" date="2022-09" db="EMBL/GenBank/DDBJ databases">
        <authorList>
            <person name="Palmer J.M."/>
        </authorList>
    </citation>
    <scope>NUCLEOTIDE SEQUENCE [LARGE SCALE GENOMIC DNA]</scope>
    <source>
        <strain evidence="9 10">DSM 7382</strain>
    </source>
</reference>
<dbReference type="GO" id="GO:0072670">
    <property type="term" value="P:mitochondrial tRNA threonylcarbamoyladenosine modification"/>
    <property type="evidence" value="ECO:0007669"/>
    <property type="project" value="TreeGrafter"/>
</dbReference>
<evidence type="ECO:0000256" key="1">
    <source>
        <dbReference type="ARBA" id="ARBA00012156"/>
    </source>
</evidence>
<protein>
    <recommendedName>
        <fullName evidence="1">N(6)-L-threonylcarbamoyladenine synthase</fullName>
        <ecNumber evidence="1">2.3.1.234</ecNumber>
    </recommendedName>
</protein>
<dbReference type="Pfam" id="PF00814">
    <property type="entry name" value="TsaD"/>
    <property type="match status" value="1"/>
</dbReference>
<evidence type="ECO:0000256" key="7">
    <source>
        <dbReference type="HAMAP-Rule" id="MF_03179"/>
    </source>
</evidence>
<dbReference type="InterPro" id="IPR017860">
    <property type="entry name" value="Peptidase_M22_CS"/>
</dbReference>
<keyword evidence="3 7" id="KW-0819">tRNA processing</keyword>
<dbReference type="EMBL" id="JASBNA010000004">
    <property type="protein sequence ID" value="KAK7692799.1"/>
    <property type="molecule type" value="Genomic_DNA"/>
</dbReference>
<gene>
    <name evidence="9" type="ORF">QCA50_004432</name>
</gene>
<comment type="function">
    <text evidence="7">Required for the formation of a threonylcarbamoyl group on adenosine at position 37 (t(6)A37) in mitochondrial tRNAs that read codons beginning with adenine. Probably involved in the transfer of the threonylcarbamoyl moiety of threonylcarbamoyl-AMP (TC-AMP) to the N6 group of A37. Involved in mitochondrial genome maintenance.</text>
</comment>
<organism evidence="9 10">
    <name type="scientific">Cerrena zonata</name>
    <dbReference type="NCBI Taxonomy" id="2478898"/>
    <lineage>
        <taxon>Eukaryota</taxon>
        <taxon>Fungi</taxon>
        <taxon>Dikarya</taxon>
        <taxon>Basidiomycota</taxon>
        <taxon>Agaricomycotina</taxon>
        <taxon>Agaricomycetes</taxon>
        <taxon>Polyporales</taxon>
        <taxon>Cerrenaceae</taxon>
        <taxon>Cerrena</taxon>
    </lineage>
</organism>
<comment type="similarity">
    <text evidence="7">Belongs to the KAE1 / TsaD family.</text>
</comment>
<feature type="domain" description="Gcp-like" evidence="8">
    <location>
        <begin position="57"/>
        <end position="363"/>
    </location>
</feature>
<dbReference type="PANTHER" id="PTHR11735">
    <property type="entry name" value="TRNA N6-ADENOSINE THREONYLCARBAMOYLTRANSFERASE"/>
    <property type="match status" value="1"/>
</dbReference>
<comment type="subunit">
    <text evidence="7">Homodimer.</text>
</comment>
<evidence type="ECO:0000256" key="5">
    <source>
        <dbReference type="ARBA" id="ARBA00023315"/>
    </source>
</evidence>
<evidence type="ECO:0000256" key="6">
    <source>
        <dbReference type="ARBA" id="ARBA00048117"/>
    </source>
</evidence>
<keyword evidence="5 7" id="KW-0012">Acyltransferase</keyword>
<evidence type="ECO:0000256" key="4">
    <source>
        <dbReference type="ARBA" id="ARBA00022723"/>
    </source>
</evidence>
<dbReference type="Proteomes" id="UP001385951">
    <property type="component" value="Unassembled WGS sequence"/>
</dbReference>
<evidence type="ECO:0000313" key="9">
    <source>
        <dbReference type="EMBL" id="KAK7692799.1"/>
    </source>
</evidence>